<organism evidence="2 3">
    <name type="scientific">Caerostris darwini</name>
    <dbReference type="NCBI Taxonomy" id="1538125"/>
    <lineage>
        <taxon>Eukaryota</taxon>
        <taxon>Metazoa</taxon>
        <taxon>Ecdysozoa</taxon>
        <taxon>Arthropoda</taxon>
        <taxon>Chelicerata</taxon>
        <taxon>Arachnida</taxon>
        <taxon>Araneae</taxon>
        <taxon>Araneomorphae</taxon>
        <taxon>Entelegynae</taxon>
        <taxon>Araneoidea</taxon>
        <taxon>Araneidae</taxon>
        <taxon>Caerostris</taxon>
    </lineage>
</organism>
<evidence type="ECO:0000313" key="2">
    <source>
        <dbReference type="EMBL" id="GIY09403.1"/>
    </source>
</evidence>
<gene>
    <name evidence="2" type="ORF">CDAR_128681</name>
</gene>
<dbReference type="Proteomes" id="UP001054837">
    <property type="component" value="Unassembled WGS sequence"/>
</dbReference>
<name>A0AAV4QI93_9ARAC</name>
<keyword evidence="3" id="KW-1185">Reference proteome</keyword>
<accession>A0AAV4QI93</accession>
<dbReference type="AlphaFoldDB" id="A0AAV4QI93"/>
<dbReference type="EMBL" id="BPLQ01004627">
    <property type="protein sequence ID" value="GIY09403.1"/>
    <property type="molecule type" value="Genomic_DNA"/>
</dbReference>
<proteinExistence type="predicted"/>
<protein>
    <submittedName>
        <fullName evidence="2">Uncharacterized protein</fullName>
    </submittedName>
</protein>
<feature type="region of interest" description="Disordered" evidence="1">
    <location>
        <begin position="84"/>
        <end position="104"/>
    </location>
</feature>
<evidence type="ECO:0000313" key="3">
    <source>
        <dbReference type="Proteomes" id="UP001054837"/>
    </source>
</evidence>
<reference evidence="2 3" key="1">
    <citation type="submission" date="2021-06" db="EMBL/GenBank/DDBJ databases">
        <title>Caerostris darwini draft genome.</title>
        <authorList>
            <person name="Kono N."/>
            <person name="Arakawa K."/>
        </authorList>
    </citation>
    <scope>NUCLEOTIDE SEQUENCE [LARGE SCALE GENOMIC DNA]</scope>
</reference>
<comment type="caution">
    <text evidence="2">The sequence shown here is derived from an EMBL/GenBank/DDBJ whole genome shotgun (WGS) entry which is preliminary data.</text>
</comment>
<sequence length="127" mass="14579">MHTYYQNLEAKPFNFLPIIQDLPPFHERGHRFQSNHLRTYLKTNFPLLLLNSKIFQSKYRGAHTHPGPALMHAAHISGVKDVKSFPGSTHGAASRNSPGGQVRRKNVTFPVKLRNKIKRNCRFKHPS</sequence>
<evidence type="ECO:0000256" key="1">
    <source>
        <dbReference type="SAM" id="MobiDB-lite"/>
    </source>
</evidence>